<sequence length="366" mass="42385">MSRRGENIYKRKDKRWEGRYIKGRKANGKIQYGYVYHRNFKKMKEKLLAKKWEYQQIQEVHGTYAGTVHDWLSFCLDKKKPQIKESTHTTYLYKVEKYVFPYLGELSLREVAQKDVQEWVDALVERPLSGTMIHTVFQLAHRFFVQAVKEGHLGSDPFQEVVLPAKEVKKVEPLTNTQQKKLEQTAAQDKHGKTVLFALQTGLRIGELAALRWENIDFSTGLITIDSTYQRILSEDSGTKLQLSKPKTKASERIIPMSNALKTWLLSWQPADACGFVFQVKDHPMEPRLISYHFKRICTEAGVENCHFHQLRHTFATRLLEKQGTIADISALLGHSSTQMTLDVYTGSDLTERRKVVNRLDIKWVG</sequence>
<proteinExistence type="inferred from homology"/>
<dbReference type="InterPro" id="IPR050090">
    <property type="entry name" value="Tyrosine_recombinase_XerCD"/>
</dbReference>
<dbReference type="Gene3D" id="1.10.150.130">
    <property type="match status" value="1"/>
</dbReference>
<dbReference type="Pfam" id="PF00589">
    <property type="entry name" value="Phage_integrase"/>
    <property type="match status" value="1"/>
</dbReference>
<reference evidence="8 9" key="1">
    <citation type="submission" date="2021-03" db="EMBL/GenBank/DDBJ databases">
        <title>Enterococcal diversity collection.</title>
        <authorList>
            <person name="Gilmore M.S."/>
            <person name="Schwartzman J."/>
            <person name="Van Tyne D."/>
            <person name="Martin M."/>
            <person name="Earl A.M."/>
            <person name="Manson A.L."/>
            <person name="Straub T."/>
            <person name="Salamzade R."/>
            <person name="Saavedra J."/>
            <person name="Lebreton F."/>
            <person name="Prichula J."/>
            <person name="Schaufler K."/>
            <person name="Gaca A."/>
            <person name="Sgardioli B."/>
            <person name="Wagenaar J."/>
            <person name="Strong T."/>
        </authorList>
    </citation>
    <scope>NUCLEOTIDE SEQUENCE [LARGE SCALE GENOMIC DNA]</scope>
    <source>
        <strain evidence="8 9">669A</strain>
    </source>
</reference>
<comment type="similarity">
    <text evidence="1">Belongs to the 'phage' integrase family.</text>
</comment>
<dbReference type="InterPro" id="IPR002104">
    <property type="entry name" value="Integrase_catalytic"/>
</dbReference>
<dbReference type="SUPFAM" id="SSF56349">
    <property type="entry name" value="DNA breaking-rejoining enzymes"/>
    <property type="match status" value="1"/>
</dbReference>
<organism evidence="8 9">
    <name type="scientific">Candidatus Enterococcus moelleringii</name>
    <dbReference type="NCBI Taxonomy" id="2815325"/>
    <lineage>
        <taxon>Bacteria</taxon>
        <taxon>Bacillati</taxon>
        <taxon>Bacillota</taxon>
        <taxon>Bacilli</taxon>
        <taxon>Lactobacillales</taxon>
        <taxon>Enterococcaceae</taxon>
        <taxon>Enterococcus</taxon>
    </lineage>
</organism>
<comment type="caution">
    <text evidence="8">The sequence shown here is derived from an EMBL/GenBank/DDBJ whole genome shotgun (WGS) entry which is preliminary data.</text>
</comment>
<evidence type="ECO:0000256" key="3">
    <source>
        <dbReference type="ARBA" id="ARBA00023125"/>
    </source>
</evidence>
<keyword evidence="2" id="KW-0229">DNA integration</keyword>
<feature type="domain" description="Tyr recombinase" evidence="6">
    <location>
        <begin position="169"/>
        <end position="358"/>
    </location>
</feature>
<evidence type="ECO:0000256" key="5">
    <source>
        <dbReference type="PROSITE-ProRule" id="PRU01248"/>
    </source>
</evidence>
<evidence type="ECO:0000256" key="1">
    <source>
        <dbReference type="ARBA" id="ARBA00008857"/>
    </source>
</evidence>
<dbReference type="Gene3D" id="1.10.443.10">
    <property type="entry name" value="Intergrase catalytic core"/>
    <property type="match status" value="1"/>
</dbReference>
<name>A0ABS3LAQ5_9ENTE</name>
<protein>
    <submittedName>
        <fullName evidence="8">Tyrosine-type recombinase/integrase</fullName>
    </submittedName>
</protein>
<dbReference type="Pfam" id="PF14659">
    <property type="entry name" value="Phage_int_SAM_3"/>
    <property type="match status" value="1"/>
</dbReference>
<dbReference type="EMBL" id="JAFREM010000013">
    <property type="protein sequence ID" value="MBO1306123.1"/>
    <property type="molecule type" value="Genomic_DNA"/>
</dbReference>
<accession>A0ABS3LAQ5</accession>
<dbReference type="PANTHER" id="PTHR30349">
    <property type="entry name" value="PHAGE INTEGRASE-RELATED"/>
    <property type="match status" value="1"/>
</dbReference>
<evidence type="ECO:0000256" key="2">
    <source>
        <dbReference type="ARBA" id="ARBA00022908"/>
    </source>
</evidence>
<dbReference type="PROSITE" id="PS51898">
    <property type="entry name" value="TYR_RECOMBINASE"/>
    <property type="match status" value="1"/>
</dbReference>
<keyword evidence="3 5" id="KW-0238">DNA-binding</keyword>
<dbReference type="PANTHER" id="PTHR30349:SF64">
    <property type="entry name" value="PROPHAGE INTEGRASE INTD-RELATED"/>
    <property type="match status" value="1"/>
</dbReference>
<evidence type="ECO:0000259" key="6">
    <source>
        <dbReference type="PROSITE" id="PS51898"/>
    </source>
</evidence>
<dbReference type="Proteomes" id="UP000664601">
    <property type="component" value="Unassembled WGS sequence"/>
</dbReference>
<keyword evidence="4" id="KW-0233">DNA recombination</keyword>
<evidence type="ECO:0000313" key="9">
    <source>
        <dbReference type="Proteomes" id="UP000664601"/>
    </source>
</evidence>
<dbReference type="InterPro" id="IPR004107">
    <property type="entry name" value="Integrase_SAM-like_N"/>
</dbReference>
<dbReference type="InterPro" id="IPR010998">
    <property type="entry name" value="Integrase_recombinase_N"/>
</dbReference>
<dbReference type="InterPro" id="IPR011010">
    <property type="entry name" value="DNA_brk_join_enz"/>
</dbReference>
<evidence type="ECO:0000259" key="7">
    <source>
        <dbReference type="PROSITE" id="PS51900"/>
    </source>
</evidence>
<evidence type="ECO:0000313" key="8">
    <source>
        <dbReference type="EMBL" id="MBO1306123.1"/>
    </source>
</evidence>
<dbReference type="InterPro" id="IPR013762">
    <property type="entry name" value="Integrase-like_cat_sf"/>
</dbReference>
<gene>
    <name evidence="8" type="ORF">JZO70_08115</name>
</gene>
<keyword evidence="9" id="KW-1185">Reference proteome</keyword>
<feature type="domain" description="Core-binding (CB)" evidence="7">
    <location>
        <begin position="62"/>
        <end position="148"/>
    </location>
</feature>
<dbReference type="CDD" id="cd01189">
    <property type="entry name" value="INT_ICEBs1_C_like"/>
    <property type="match status" value="1"/>
</dbReference>
<dbReference type="InterPro" id="IPR044068">
    <property type="entry name" value="CB"/>
</dbReference>
<evidence type="ECO:0000256" key="4">
    <source>
        <dbReference type="ARBA" id="ARBA00023172"/>
    </source>
</evidence>
<dbReference type="RefSeq" id="WP_207673056.1">
    <property type="nucleotide sequence ID" value="NZ_JAFREM010000013.1"/>
</dbReference>
<dbReference type="PROSITE" id="PS51900">
    <property type="entry name" value="CB"/>
    <property type="match status" value="1"/>
</dbReference>